<reference evidence="1 2" key="1">
    <citation type="submission" date="2018-10" db="EMBL/GenBank/DDBJ databases">
        <title>Sequencing the genomes of 1000 actinobacteria strains.</title>
        <authorList>
            <person name="Klenk H.-P."/>
        </authorList>
    </citation>
    <scope>NUCLEOTIDE SEQUENCE [LARGE SCALE GENOMIC DNA]</scope>
    <source>
        <strain evidence="1 2">DSM 17894</strain>
    </source>
</reference>
<protein>
    <submittedName>
        <fullName evidence="1">Uncharacterized protein</fullName>
    </submittedName>
</protein>
<keyword evidence="2" id="KW-1185">Reference proteome</keyword>
<proteinExistence type="predicted"/>
<organism evidence="1 2">
    <name type="scientific">Frondihabitans australicus</name>
    <dbReference type="NCBI Taxonomy" id="386892"/>
    <lineage>
        <taxon>Bacteria</taxon>
        <taxon>Bacillati</taxon>
        <taxon>Actinomycetota</taxon>
        <taxon>Actinomycetes</taxon>
        <taxon>Micrococcales</taxon>
        <taxon>Microbacteriaceae</taxon>
        <taxon>Frondihabitans</taxon>
    </lineage>
</organism>
<dbReference type="Proteomes" id="UP000280008">
    <property type="component" value="Unassembled WGS sequence"/>
</dbReference>
<evidence type="ECO:0000313" key="1">
    <source>
        <dbReference type="EMBL" id="RKR74681.1"/>
    </source>
</evidence>
<evidence type="ECO:0000313" key="2">
    <source>
        <dbReference type="Proteomes" id="UP000280008"/>
    </source>
</evidence>
<dbReference type="EMBL" id="RBKS01000001">
    <property type="protein sequence ID" value="RKR74681.1"/>
    <property type="molecule type" value="Genomic_DNA"/>
</dbReference>
<dbReference type="OrthoDB" id="2982262at2"/>
<sequence>MGGVLYETFEFECGLDGRYGAFGVEIRVGRQLSTTEFFGRAVSRSAEPESIKTSLDTIDRWCRAHLSPEFLAEYEANLAAESR</sequence>
<gene>
    <name evidence="1" type="ORF">C8E83_1808</name>
</gene>
<dbReference type="AlphaFoldDB" id="A0A495IH81"/>
<dbReference type="RefSeq" id="WP_121369515.1">
    <property type="nucleotide sequence ID" value="NZ_RBKS01000001.1"/>
</dbReference>
<accession>A0A495IH81</accession>
<comment type="caution">
    <text evidence="1">The sequence shown here is derived from an EMBL/GenBank/DDBJ whole genome shotgun (WGS) entry which is preliminary data.</text>
</comment>
<name>A0A495IH81_9MICO</name>